<name>A0A0C4EWH3_PUCT1</name>
<reference evidence="2" key="4">
    <citation type="submission" date="2025-05" db="UniProtKB">
        <authorList>
            <consortium name="EnsemblFungi"/>
        </authorList>
    </citation>
    <scope>IDENTIFICATION</scope>
    <source>
        <strain evidence="2">isolate 1-1 / race 1 (BBBD)</strain>
    </source>
</reference>
<evidence type="ECO:0000313" key="2">
    <source>
        <dbReference type="EnsemblFungi" id="PTTG_05168-t43_1-p1"/>
    </source>
</evidence>
<dbReference type="EnsemblFungi" id="PTTG_05168-t43_1">
    <property type="protein sequence ID" value="PTTG_05168-t43_1-p1"/>
    <property type="gene ID" value="PTTG_05168"/>
</dbReference>
<dbReference type="Proteomes" id="UP000005240">
    <property type="component" value="Unassembled WGS sequence"/>
</dbReference>
<dbReference type="AlphaFoldDB" id="A0A0C4EWH3"/>
<reference evidence="1" key="1">
    <citation type="submission" date="2009-11" db="EMBL/GenBank/DDBJ databases">
        <authorList>
            <consortium name="The Broad Institute Genome Sequencing Platform"/>
            <person name="Ward D."/>
            <person name="Feldgarden M."/>
            <person name="Earl A."/>
            <person name="Young S.K."/>
            <person name="Zeng Q."/>
            <person name="Koehrsen M."/>
            <person name="Alvarado L."/>
            <person name="Berlin A."/>
            <person name="Bochicchio J."/>
            <person name="Borenstein D."/>
            <person name="Chapman S.B."/>
            <person name="Chen Z."/>
            <person name="Engels R."/>
            <person name="Freedman E."/>
            <person name="Gellesch M."/>
            <person name="Goldberg J."/>
            <person name="Griggs A."/>
            <person name="Gujja S."/>
            <person name="Heilman E."/>
            <person name="Heiman D."/>
            <person name="Hepburn T."/>
            <person name="Howarth C."/>
            <person name="Jen D."/>
            <person name="Larson L."/>
            <person name="Lewis B."/>
            <person name="Mehta T."/>
            <person name="Park D."/>
            <person name="Pearson M."/>
            <person name="Roberts A."/>
            <person name="Saif S."/>
            <person name="Shea T."/>
            <person name="Shenoy N."/>
            <person name="Sisk P."/>
            <person name="Stolte C."/>
            <person name="Sykes S."/>
            <person name="Thomson T."/>
            <person name="Walk T."/>
            <person name="White J."/>
            <person name="Yandava C."/>
            <person name="Izard J."/>
            <person name="Baranova O.V."/>
            <person name="Blanton J.M."/>
            <person name="Tanner A.C."/>
            <person name="Dewhirst F.E."/>
            <person name="Haas B."/>
            <person name="Nusbaum C."/>
            <person name="Birren B."/>
        </authorList>
    </citation>
    <scope>NUCLEOTIDE SEQUENCE [LARGE SCALE GENOMIC DNA]</scope>
    <source>
        <strain evidence="1">1-1 BBBD Race 1</strain>
    </source>
</reference>
<evidence type="ECO:0000313" key="3">
    <source>
        <dbReference type="Proteomes" id="UP000005240"/>
    </source>
</evidence>
<accession>A0A0C4EWH3</accession>
<dbReference type="STRING" id="630390.A0A0C4EWH3"/>
<protein>
    <submittedName>
        <fullName evidence="1 2">Uncharacterized protein</fullName>
    </submittedName>
</protein>
<evidence type="ECO:0000313" key="1">
    <source>
        <dbReference type="EMBL" id="OAV92049.1"/>
    </source>
</evidence>
<organism evidence="1">
    <name type="scientific">Puccinia triticina (isolate 1-1 / race 1 (BBBD))</name>
    <name type="common">Brown leaf rust fungus</name>
    <dbReference type="NCBI Taxonomy" id="630390"/>
    <lineage>
        <taxon>Eukaryota</taxon>
        <taxon>Fungi</taxon>
        <taxon>Dikarya</taxon>
        <taxon>Basidiomycota</taxon>
        <taxon>Pucciniomycotina</taxon>
        <taxon>Pucciniomycetes</taxon>
        <taxon>Pucciniales</taxon>
        <taxon>Pucciniaceae</taxon>
        <taxon>Puccinia</taxon>
    </lineage>
</organism>
<dbReference type="VEuPathDB" id="FungiDB:PTTG_05168"/>
<gene>
    <name evidence="1" type="ORF">PTTG_05168</name>
</gene>
<keyword evidence="3" id="KW-1185">Reference proteome</keyword>
<proteinExistence type="predicted"/>
<dbReference type="OrthoDB" id="4251012at2759"/>
<reference evidence="2 3" key="3">
    <citation type="journal article" date="2017" name="G3 (Bethesda)">
        <title>Comparative analysis highlights variable genome content of wheat rusts and divergence of the mating loci.</title>
        <authorList>
            <person name="Cuomo C.A."/>
            <person name="Bakkeren G."/>
            <person name="Khalil H.B."/>
            <person name="Panwar V."/>
            <person name="Joly D."/>
            <person name="Linning R."/>
            <person name="Sakthikumar S."/>
            <person name="Song X."/>
            <person name="Adiconis X."/>
            <person name="Fan L."/>
            <person name="Goldberg J.M."/>
            <person name="Levin J.Z."/>
            <person name="Young S."/>
            <person name="Zeng Q."/>
            <person name="Anikster Y."/>
            <person name="Bruce M."/>
            <person name="Wang M."/>
            <person name="Yin C."/>
            <person name="McCallum B."/>
            <person name="Szabo L.J."/>
            <person name="Hulbert S."/>
            <person name="Chen X."/>
            <person name="Fellers J.P."/>
        </authorList>
    </citation>
    <scope>NUCLEOTIDE SEQUENCE</scope>
    <source>
        <strain evidence="2">isolate 1-1 / race 1 (BBBD)</strain>
        <strain evidence="3">Isolate 1-1 / race 1 (BBBD)</strain>
    </source>
</reference>
<reference evidence="1" key="2">
    <citation type="submission" date="2016-05" db="EMBL/GenBank/DDBJ databases">
        <title>Comparative analysis highlights variable genome content of wheat rusts and divergence of the mating loci.</title>
        <authorList>
            <person name="Cuomo C.A."/>
            <person name="Bakkeren G."/>
            <person name="Szabo L."/>
            <person name="Khalil H."/>
            <person name="Joly D."/>
            <person name="Goldberg J."/>
            <person name="Young S."/>
            <person name="Zeng Q."/>
            <person name="Fellers J."/>
        </authorList>
    </citation>
    <scope>NUCLEOTIDE SEQUENCE [LARGE SCALE GENOMIC DNA]</scope>
    <source>
        <strain evidence="1">1-1 BBBD Race 1</strain>
    </source>
</reference>
<sequence length="155" mass="16723">MGYYQACLILTPAHLPLLPVGSLWRKDKPQKKLTAFLGGQDVNSAWPSARADAKQAFVAADRGCCGAFARGSRSSADQQTPGCREGQLHRTGTSWTELKRSAIHALGLLFHIGLKTARALPQTLLPPKLISVTAKNQGLPTPMLAITSLPLDFMF</sequence>
<dbReference type="EMBL" id="ADAS02000070">
    <property type="protein sequence ID" value="OAV92049.1"/>
    <property type="molecule type" value="Genomic_DNA"/>
</dbReference>